<feature type="coiled-coil region" evidence="8">
    <location>
        <begin position="693"/>
        <end position="768"/>
    </location>
</feature>
<keyword evidence="4" id="KW-0653">Protein transport</keyword>
<comment type="caution">
    <text evidence="10">The sequence shown here is derived from an EMBL/GenBank/DDBJ whole genome shotgun (WGS) entry which is preliminary data.</text>
</comment>
<keyword evidence="11" id="KW-1185">Reference proteome</keyword>
<organism evidence="10 11">
    <name type="scientific">Stereocaulon virgatum</name>
    <dbReference type="NCBI Taxonomy" id="373712"/>
    <lineage>
        <taxon>Eukaryota</taxon>
        <taxon>Fungi</taxon>
        <taxon>Dikarya</taxon>
        <taxon>Ascomycota</taxon>
        <taxon>Pezizomycotina</taxon>
        <taxon>Lecanoromycetes</taxon>
        <taxon>OSLEUM clade</taxon>
        <taxon>Lecanoromycetidae</taxon>
        <taxon>Lecanorales</taxon>
        <taxon>Lecanorineae</taxon>
        <taxon>Stereocaulaceae</taxon>
        <taxon>Stereocaulon</taxon>
    </lineage>
</organism>
<feature type="region of interest" description="Disordered" evidence="9">
    <location>
        <begin position="25"/>
        <end position="45"/>
    </location>
</feature>
<dbReference type="PANTHER" id="PTHR13257:SF0">
    <property type="entry name" value="NUCLEAR PORE COMPLEX PROTEIN NUP88"/>
    <property type="match status" value="1"/>
</dbReference>
<dbReference type="InterPro" id="IPR037700">
    <property type="entry name" value="NUP88/NUP82"/>
</dbReference>
<evidence type="ECO:0000313" key="10">
    <source>
        <dbReference type="EMBL" id="KAL2047343.1"/>
    </source>
</evidence>
<keyword evidence="7" id="KW-0539">Nucleus</keyword>
<evidence type="ECO:0000256" key="6">
    <source>
        <dbReference type="ARBA" id="ARBA00023132"/>
    </source>
</evidence>
<gene>
    <name evidence="10" type="ORF">N7G274_001364</name>
</gene>
<evidence type="ECO:0000313" key="11">
    <source>
        <dbReference type="Proteomes" id="UP001590950"/>
    </source>
</evidence>
<evidence type="ECO:0000256" key="2">
    <source>
        <dbReference type="ARBA" id="ARBA00022448"/>
    </source>
</evidence>
<evidence type="ECO:0000256" key="8">
    <source>
        <dbReference type="SAM" id="Coils"/>
    </source>
</evidence>
<dbReference type="Gene3D" id="2.130.10.10">
    <property type="entry name" value="YVTN repeat-like/Quinoprotein amine dehydrogenase"/>
    <property type="match status" value="1"/>
</dbReference>
<evidence type="ECO:0000256" key="5">
    <source>
        <dbReference type="ARBA" id="ARBA00023010"/>
    </source>
</evidence>
<evidence type="ECO:0000256" key="1">
    <source>
        <dbReference type="ARBA" id="ARBA00004567"/>
    </source>
</evidence>
<keyword evidence="3" id="KW-0509">mRNA transport</keyword>
<evidence type="ECO:0000256" key="3">
    <source>
        <dbReference type="ARBA" id="ARBA00022816"/>
    </source>
</evidence>
<keyword evidence="2" id="KW-0813">Transport</keyword>
<feature type="compositionally biased region" description="Basic and acidic residues" evidence="9">
    <location>
        <begin position="95"/>
        <end position="105"/>
    </location>
</feature>
<dbReference type="SUPFAM" id="SSF50978">
    <property type="entry name" value="WD40 repeat-like"/>
    <property type="match status" value="1"/>
</dbReference>
<dbReference type="EMBL" id="JBEFKJ010000003">
    <property type="protein sequence ID" value="KAL2047343.1"/>
    <property type="molecule type" value="Genomic_DNA"/>
</dbReference>
<dbReference type="InterPro" id="IPR015943">
    <property type="entry name" value="WD40/YVTN_repeat-like_dom_sf"/>
</dbReference>
<dbReference type="Proteomes" id="UP001590950">
    <property type="component" value="Unassembled WGS sequence"/>
</dbReference>
<feature type="region of interest" description="Disordered" evidence="9">
    <location>
        <begin position="84"/>
        <end position="113"/>
    </location>
</feature>
<accession>A0ABR4AQE0</accession>
<keyword evidence="6" id="KW-0906">Nuclear pore complex</keyword>
<keyword evidence="5" id="KW-0811">Translocation</keyword>
<evidence type="ECO:0000256" key="7">
    <source>
        <dbReference type="ARBA" id="ARBA00023242"/>
    </source>
</evidence>
<dbReference type="InterPro" id="IPR036322">
    <property type="entry name" value="WD40_repeat_dom_sf"/>
</dbReference>
<evidence type="ECO:0000256" key="4">
    <source>
        <dbReference type="ARBA" id="ARBA00022927"/>
    </source>
</evidence>
<protein>
    <submittedName>
        <fullName evidence="10">Uncharacterized protein</fullName>
    </submittedName>
</protein>
<proteinExistence type="predicted"/>
<reference evidence="10 11" key="1">
    <citation type="submission" date="2024-09" db="EMBL/GenBank/DDBJ databases">
        <title>Rethinking Asexuality: The Enigmatic Case of Functional Sexual Genes in Lepraria (Stereocaulaceae).</title>
        <authorList>
            <person name="Doellman M."/>
            <person name="Sun Y."/>
            <person name="Barcenas-Pena A."/>
            <person name="Lumbsch H.T."/>
            <person name="Grewe F."/>
        </authorList>
    </citation>
    <scope>NUCLEOTIDE SEQUENCE [LARGE SCALE GENOMIC DNA]</scope>
    <source>
        <strain evidence="10 11">Mercado 3170</strain>
    </source>
</reference>
<sequence>MPKILDYNPPWLSASSPGSQLFNISSAASPSVQPTRRGSLQRENSNIYEGPLKTIAHRGTEVFLVAGKNIRWSDLSLLKTEYEELQATPSKKSKPVPDGEKKQTDEDGPEDGSYRILKVPIGEPIRQLSVSPNGNLLAIASSHTVHLALLPDSSLFGQIPNKAIKLKTYTVGPTTHVLCQSQVMNILWHPYGVAGNCLVTITADAVVRLWEFNQDNRWSSDSPSLAIDLKKLVTGTSEEDSFAPDKFGKNRSFSSDALGLEVAAACFGGRGLSDESAWSAMTLWLGMKGGDIYALCPLLPSKWQPSSTLLPSLSSTVVEKVPLHEDGDEVESRQHRDQYEWIQDLDNQEPVLTEAHDVSSPELEVYSRPSQPGPIPRLQGPFQMFSEEVDDDLELSDIHVIAGKLNPEEYMSGDESSSEADWLEEHGISGSVVCLLTRSGRVYVCLDLEGVEGQWLPRKKPSRLRAPPKDPFLAVFEGLDTLKSVELLDLEWPMFSQDVESRYSFFVTHTKGVFFFSLDPWVQSLEKELQSNDHLGTPFRMDIIKNGPGTLRETMLSFKQDQESVAQQSVPACLVFQDTDLGYLLLTSVNGISYAATLDRPRPEPVAEFDHDGEEAYIPDMNLFTPGPPRKIYQVPDAFRADLSLPNFLKGHALTRHRRLMKEEIRLSTTTLDLMTQAHRMISQETHKLGLAAADLFRRCDRLQDELRDQISRANEVAQRAESIANDDTNAYLVSSKDKDHPRLDERLQKVRNKHEELAARHEALRRKFSQHGGNELSEKEKLWISEIEQTRESIAAPDQEHEEGETACELWQRCHEARDLADDLIARAKETAQDDNATNNDDNAHLIPLDLRKAKVTQVMNLLERESALVEAAQARLERLSLSTVS</sequence>
<comment type="subcellular location">
    <subcellularLocation>
        <location evidence="1">Nucleus</location>
        <location evidence="1">Nuclear pore complex</location>
    </subcellularLocation>
</comment>
<keyword evidence="8" id="KW-0175">Coiled coil</keyword>
<dbReference type="PANTHER" id="PTHR13257">
    <property type="entry name" value="NUCLEOPORIN NUP84-RELATED"/>
    <property type="match status" value="1"/>
</dbReference>
<evidence type="ECO:0000256" key="9">
    <source>
        <dbReference type="SAM" id="MobiDB-lite"/>
    </source>
</evidence>
<name>A0ABR4AQE0_9LECA</name>